<evidence type="ECO:0000313" key="13">
    <source>
        <dbReference type="Proteomes" id="UP000826234"/>
    </source>
</evidence>
<keyword evidence="3 9" id="KW-0812">Transmembrane</keyword>
<keyword evidence="5" id="KW-0256">Endoplasmic reticulum</keyword>
<organism evidence="12 13">
    <name type="scientific">Phrynosoma platyrhinos</name>
    <name type="common">Desert horned lizard</name>
    <dbReference type="NCBI Taxonomy" id="52577"/>
    <lineage>
        <taxon>Eukaryota</taxon>
        <taxon>Metazoa</taxon>
        <taxon>Chordata</taxon>
        <taxon>Craniata</taxon>
        <taxon>Vertebrata</taxon>
        <taxon>Euteleostomi</taxon>
        <taxon>Lepidosauria</taxon>
        <taxon>Squamata</taxon>
        <taxon>Bifurcata</taxon>
        <taxon>Unidentata</taxon>
        <taxon>Episquamata</taxon>
        <taxon>Toxicofera</taxon>
        <taxon>Iguania</taxon>
        <taxon>Phrynosomatidae</taxon>
        <taxon>Phrynosomatinae</taxon>
        <taxon>Phrynosoma</taxon>
    </lineage>
</organism>
<dbReference type="EMBL" id="JAIPUX010003776">
    <property type="protein sequence ID" value="KAH0619742.1"/>
    <property type="molecule type" value="Genomic_DNA"/>
</dbReference>
<keyword evidence="8" id="KW-0175">Coiled coil</keyword>
<reference evidence="12 13" key="1">
    <citation type="journal article" date="2022" name="Gigascience">
        <title>A chromosome-level genome assembly and annotation of the desert horned lizard, Phrynosoma platyrhinos, provides insight into chromosomal rearrangements among reptiles.</title>
        <authorList>
            <person name="Koochekian N."/>
            <person name="Ascanio A."/>
            <person name="Farleigh K."/>
            <person name="Card D.C."/>
            <person name="Schield D.R."/>
            <person name="Castoe T.A."/>
            <person name="Jezkova T."/>
        </authorList>
    </citation>
    <scope>NUCLEOTIDE SEQUENCE [LARGE SCALE GENOMIC DNA]</scope>
    <source>
        <strain evidence="12">NK-2021</strain>
    </source>
</reference>
<protein>
    <recommendedName>
        <fullName evidence="11">GOLD domain-containing protein</fullName>
    </recommendedName>
</protein>
<evidence type="ECO:0000256" key="1">
    <source>
        <dbReference type="ARBA" id="ARBA00004115"/>
    </source>
</evidence>
<evidence type="ECO:0000256" key="8">
    <source>
        <dbReference type="SAM" id="Coils"/>
    </source>
</evidence>
<dbReference type="InterPro" id="IPR015720">
    <property type="entry name" value="Emp24-like"/>
</dbReference>
<evidence type="ECO:0000256" key="9">
    <source>
        <dbReference type="SAM" id="Phobius"/>
    </source>
</evidence>
<feature type="coiled-coil region" evidence="8">
    <location>
        <begin position="84"/>
        <end position="111"/>
    </location>
</feature>
<sequence length="179" mass="20503">MLALLPVAALLGSLEGLGFAQAHKTEPLSSSADQPLFRGMDRYNFAIVVPAGQIECFWHNLHNRFGSARVYLNFGVYYEGFDLQSSAELEKKQLNETLEAIDESTRKLMRDLFHMWRYTAISRMKSTSDIFLLQSNYNYVNWWSAAQSVAIILSGVLQLYFLKRFFKTQPTTATNKPRC</sequence>
<gene>
    <name evidence="12" type="ORF">JD844_000686</name>
</gene>
<dbReference type="InterPro" id="IPR009038">
    <property type="entry name" value="GOLD_dom"/>
</dbReference>
<feature type="chain" id="PRO_5045551974" description="GOLD domain-containing protein" evidence="10">
    <location>
        <begin position="23"/>
        <end position="179"/>
    </location>
</feature>
<accession>A0ABQ7SR19</accession>
<comment type="caution">
    <text evidence="12">The sequence shown here is derived from an EMBL/GenBank/DDBJ whole genome shotgun (WGS) entry which is preliminary data.</text>
</comment>
<evidence type="ECO:0000256" key="5">
    <source>
        <dbReference type="ARBA" id="ARBA00022824"/>
    </source>
</evidence>
<feature type="transmembrane region" description="Helical" evidence="9">
    <location>
        <begin position="142"/>
        <end position="162"/>
    </location>
</feature>
<evidence type="ECO:0000256" key="4">
    <source>
        <dbReference type="ARBA" id="ARBA00022729"/>
    </source>
</evidence>
<keyword evidence="7 9" id="KW-0472">Membrane</keyword>
<evidence type="ECO:0000256" key="3">
    <source>
        <dbReference type="ARBA" id="ARBA00022692"/>
    </source>
</evidence>
<evidence type="ECO:0000256" key="10">
    <source>
        <dbReference type="SAM" id="SignalP"/>
    </source>
</evidence>
<dbReference type="PANTHER" id="PTHR22811">
    <property type="entry name" value="TRANSMEMBRANE EMP24 DOMAIN-CONTAINING PROTEIN"/>
    <property type="match status" value="1"/>
</dbReference>
<keyword evidence="6 9" id="KW-1133">Transmembrane helix</keyword>
<dbReference type="SMART" id="SM01190">
    <property type="entry name" value="EMP24_GP25L"/>
    <property type="match status" value="1"/>
</dbReference>
<evidence type="ECO:0000256" key="7">
    <source>
        <dbReference type="ARBA" id="ARBA00023136"/>
    </source>
</evidence>
<keyword evidence="4 10" id="KW-0732">Signal</keyword>
<comment type="subcellular location">
    <subcellularLocation>
        <location evidence="1">Endoplasmic reticulum membrane</location>
        <topology evidence="1">Single-pass type I membrane protein</topology>
    </subcellularLocation>
</comment>
<dbReference type="Proteomes" id="UP000826234">
    <property type="component" value="Unassembled WGS sequence"/>
</dbReference>
<dbReference type="Pfam" id="PF01105">
    <property type="entry name" value="EMP24_GP25L"/>
    <property type="match status" value="1"/>
</dbReference>
<feature type="domain" description="GOLD" evidence="11">
    <location>
        <begin position="1"/>
        <end position="167"/>
    </location>
</feature>
<keyword evidence="13" id="KW-1185">Reference proteome</keyword>
<feature type="signal peptide" evidence="10">
    <location>
        <begin position="1"/>
        <end position="22"/>
    </location>
</feature>
<name>A0ABQ7SR19_PHRPL</name>
<comment type="similarity">
    <text evidence="2">Belongs to the EMP24/GP25L family.</text>
</comment>
<evidence type="ECO:0000259" key="11">
    <source>
        <dbReference type="SMART" id="SM01190"/>
    </source>
</evidence>
<evidence type="ECO:0000313" key="12">
    <source>
        <dbReference type="EMBL" id="KAH0619742.1"/>
    </source>
</evidence>
<evidence type="ECO:0000256" key="2">
    <source>
        <dbReference type="ARBA" id="ARBA00007104"/>
    </source>
</evidence>
<proteinExistence type="inferred from homology"/>
<evidence type="ECO:0000256" key="6">
    <source>
        <dbReference type="ARBA" id="ARBA00022989"/>
    </source>
</evidence>